<accession>A0A7Y2P391</accession>
<protein>
    <submittedName>
        <fullName evidence="2">(2Fe-2S) ferredoxin domain-containing protein</fullName>
    </submittedName>
</protein>
<dbReference type="EMBL" id="JABAIV010000013">
    <property type="protein sequence ID" value="NNG25739.1"/>
    <property type="molecule type" value="Genomic_DNA"/>
</dbReference>
<dbReference type="CDD" id="cd02980">
    <property type="entry name" value="TRX_Fd_family"/>
    <property type="match status" value="1"/>
</dbReference>
<sequence>MNDTNHLNEARDPSVPGDEKRPFYQYHVFFCMNEREGKDARQSCGKCGSEKAQKHAKKRIKELGLNAPGKVRINQAGCLERCEEGPVVVVYPEGTWYTYVDNADIDDIIDTHLVGGKVVERLKI</sequence>
<dbReference type="InterPro" id="IPR036249">
    <property type="entry name" value="Thioredoxin-like_sf"/>
</dbReference>
<dbReference type="Proteomes" id="UP000533905">
    <property type="component" value="Unassembled WGS sequence"/>
</dbReference>
<dbReference type="SUPFAM" id="SSF52833">
    <property type="entry name" value="Thioredoxin-like"/>
    <property type="match status" value="1"/>
</dbReference>
<keyword evidence="3" id="KW-1185">Reference proteome</keyword>
<proteinExistence type="predicted"/>
<organism evidence="2 3">
    <name type="scientific">Telluria aromaticivorans</name>
    <dbReference type="NCBI Taxonomy" id="2725995"/>
    <lineage>
        <taxon>Bacteria</taxon>
        <taxon>Pseudomonadati</taxon>
        <taxon>Pseudomonadota</taxon>
        <taxon>Betaproteobacteria</taxon>
        <taxon>Burkholderiales</taxon>
        <taxon>Oxalobacteraceae</taxon>
        <taxon>Telluria group</taxon>
        <taxon>Telluria</taxon>
    </lineage>
</organism>
<evidence type="ECO:0000313" key="3">
    <source>
        <dbReference type="Proteomes" id="UP000533905"/>
    </source>
</evidence>
<name>A0A7Y2P391_9BURK</name>
<gene>
    <name evidence="2" type="ORF">HGB41_22395</name>
</gene>
<comment type="caution">
    <text evidence="2">The sequence shown here is derived from an EMBL/GenBank/DDBJ whole genome shotgun (WGS) entry which is preliminary data.</text>
</comment>
<reference evidence="2 3" key="1">
    <citation type="submission" date="2020-04" db="EMBL/GenBank/DDBJ databases">
        <title>Massilia sp. nov., a cold adapted bacteria isolated from Arctic soil.</title>
        <authorList>
            <person name="Son J."/>
            <person name="Ka J.-O."/>
        </authorList>
    </citation>
    <scope>NUCLEOTIDE SEQUENCE [LARGE SCALE GENOMIC DNA]</scope>
    <source>
        <strain evidence="2 3">ML15P13</strain>
    </source>
</reference>
<evidence type="ECO:0000256" key="1">
    <source>
        <dbReference type="SAM" id="MobiDB-lite"/>
    </source>
</evidence>
<evidence type="ECO:0000313" key="2">
    <source>
        <dbReference type="EMBL" id="NNG25739.1"/>
    </source>
</evidence>
<dbReference type="Gene3D" id="3.40.30.10">
    <property type="entry name" value="Glutaredoxin"/>
    <property type="match status" value="1"/>
</dbReference>
<feature type="region of interest" description="Disordered" evidence="1">
    <location>
        <begin position="1"/>
        <end position="20"/>
    </location>
</feature>
<dbReference type="AlphaFoldDB" id="A0A7Y2P391"/>